<evidence type="ECO:0000313" key="3">
    <source>
        <dbReference type="Proteomes" id="UP000230750"/>
    </source>
</evidence>
<organism evidence="2 3">
    <name type="scientific">Stichopus japonicus</name>
    <name type="common">Sea cucumber</name>
    <dbReference type="NCBI Taxonomy" id="307972"/>
    <lineage>
        <taxon>Eukaryota</taxon>
        <taxon>Metazoa</taxon>
        <taxon>Echinodermata</taxon>
        <taxon>Eleutherozoa</taxon>
        <taxon>Echinozoa</taxon>
        <taxon>Holothuroidea</taxon>
        <taxon>Aspidochirotacea</taxon>
        <taxon>Aspidochirotida</taxon>
        <taxon>Stichopodidae</taxon>
        <taxon>Apostichopus</taxon>
    </lineage>
</organism>
<dbReference type="InterPro" id="IPR031602">
    <property type="entry name" value="CIPC"/>
</dbReference>
<evidence type="ECO:0000313" key="2">
    <source>
        <dbReference type="EMBL" id="PIK62701.1"/>
    </source>
</evidence>
<dbReference type="Pfam" id="PF15800">
    <property type="entry name" value="CiPC"/>
    <property type="match status" value="1"/>
</dbReference>
<protein>
    <recommendedName>
        <fullName evidence="4">CLOCK-interacting pacemaker</fullName>
    </recommendedName>
</protein>
<feature type="compositionally biased region" description="Basic and acidic residues" evidence="1">
    <location>
        <begin position="166"/>
        <end position="175"/>
    </location>
</feature>
<dbReference type="OrthoDB" id="6374619at2759"/>
<sequence length="272" mass="31199">MDHLIVRNPLQYQLPVKGTPQRLSEMLSPTVQTVTLLSLGEGTSDREKQEEKTKAVFDKVVLDAMQRQHIRTKHKRSKEDDSGSDSSSGSVEMPLHMKHEGKMRVEQKRTPLHIVSQKNSSSDTGISSGQADQVTPQQLLTNFGHSSRLSRHSSRGHANLKRAFHRTQDKYRPEDDASNSDEEMERKRKRFYRTFTALRECGLMEITLQTASLMEKNRQVQKQIMLLRKETSNTYNQMLQLCKENPNFEKSQNTKEAMQNLTTILSETSKAP</sequence>
<dbReference type="PANTHER" id="PTHR34648">
    <property type="entry name" value="CLOCK-INTERACTING PACEMAKER"/>
    <property type="match status" value="1"/>
</dbReference>
<keyword evidence="3" id="KW-1185">Reference proteome</keyword>
<accession>A0A2G8LR49</accession>
<feature type="region of interest" description="Disordered" evidence="1">
    <location>
        <begin position="66"/>
        <end position="94"/>
    </location>
</feature>
<proteinExistence type="predicted"/>
<reference evidence="2 3" key="1">
    <citation type="journal article" date="2017" name="PLoS Biol.">
        <title>The sea cucumber genome provides insights into morphological evolution and visceral regeneration.</title>
        <authorList>
            <person name="Zhang X."/>
            <person name="Sun L."/>
            <person name="Yuan J."/>
            <person name="Sun Y."/>
            <person name="Gao Y."/>
            <person name="Zhang L."/>
            <person name="Li S."/>
            <person name="Dai H."/>
            <person name="Hamel J.F."/>
            <person name="Liu C."/>
            <person name="Yu Y."/>
            <person name="Liu S."/>
            <person name="Lin W."/>
            <person name="Guo K."/>
            <person name="Jin S."/>
            <person name="Xu P."/>
            <person name="Storey K.B."/>
            <person name="Huan P."/>
            <person name="Zhang T."/>
            <person name="Zhou Y."/>
            <person name="Zhang J."/>
            <person name="Lin C."/>
            <person name="Li X."/>
            <person name="Xing L."/>
            <person name="Huo D."/>
            <person name="Sun M."/>
            <person name="Wang L."/>
            <person name="Mercier A."/>
            <person name="Li F."/>
            <person name="Yang H."/>
            <person name="Xiang J."/>
        </authorList>
    </citation>
    <scope>NUCLEOTIDE SEQUENCE [LARGE SCALE GENOMIC DNA]</scope>
    <source>
        <strain evidence="2">Shaxun</strain>
        <tissue evidence="2">Muscle</tissue>
    </source>
</reference>
<dbReference type="AlphaFoldDB" id="A0A2G8LR49"/>
<dbReference type="GO" id="GO:0005634">
    <property type="term" value="C:nucleus"/>
    <property type="evidence" value="ECO:0007669"/>
    <property type="project" value="TreeGrafter"/>
</dbReference>
<gene>
    <name evidence="2" type="ORF">BSL78_00396</name>
</gene>
<feature type="region of interest" description="Disordered" evidence="1">
    <location>
        <begin position="146"/>
        <end position="186"/>
    </location>
</feature>
<dbReference type="Proteomes" id="UP000230750">
    <property type="component" value="Unassembled WGS sequence"/>
</dbReference>
<dbReference type="GO" id="GO:0042754">
    <property type="term" value="P:negative regulation of circadian rhythm"/>
    <property type="evidence" value="ECO:0007669"/>
    <property type="project" value="InterPro"/>
</dbReference>
<comment type="caution">
    <text evidence="2">The sequence shown here is derived from an EMBL/GenBank/DDBJ whole genome shotgun (WGS) entry which is preliminary data.</text>
</comment>
<dbReference type="EMBL" id="MRZV01000007">
    <property type="protein sequence ID" value="PIK62701.1"/>
    <property type="molecule type" value="Genomic_DNA"/>
</dbReference>
<name>A0A2G8LR49_STIJA</name>
<evidence type="ECO:0000256" key="1">
    <source>
        <dbReference type="SAM" id="MobiDB-lite"/>
    </source>
</evidence>
<dbReference type="GO" id="GO:0045892">
    <property type="term" value="P:negative regulation of DNA-templated transcription"/>
    <property type="evidence" value="ECO:0007669"/>
    <property type="project" value="InterPro"/>
</dbReference>
<evidence type="ECO:0008006" key="4">
    <source>
        <dbReference type="Google" id="ProtNLM"/>
    </source>
</evidence>
<dbReference type="PANTHER" id="PTHR34648:SF1">
    <property type="entry name" value="CLOCK-INTERACTING PACEMAKER"/>
    <property type="match status" value="1"/>
</dbReference>
<dbReference type="STRING" id="307972.A0A2G8LR49"/>
<feature type="compositionally biased region" description="Basic residues" evidence="1">
    <location>
        <begin position="148"/>
        <end position="165"/>
    </location>
</feature>